<dbReference type="AlphaFoldDB" id="A0A6N2AZ11"/>
<organism evidence="2">
    <name type="scientific">Solanum chilense</name>
    <name type="common">Tomato</name>
    <name type="synonym">Lycopersicon chilense</name>
    <dbReference type="NCBI Taxonomy" id="4083"/>
    <lineage>
        <taxon>Eukaryota</taxon>
        <taxon>Viridiplantae</taxon>
        <taxon>Streptophyta</taxon>
        <taxon>Embryophyta</taxon>
        <taxon>Tracheophyta</taxon>
        <taxon>Spermatophyta</taxon>
        <taxon>Magnoliopsida</taxon>
        <taxon>eudicotyledons</taxon>
        <taxon>Gunneridae</taxon>
        <taxon>Pentapetalae</taxon>
        <taxon>asterids</taxon>
        <taxon>lamiids</taxon>
        <taxon>Solanales</taxon>
        <taxon>Solanaceae</taxon>
        <taxon>Solanoideae</taxon>
        <taxon>Solaneae</taxon>
        <taxon>Solanum</taxon>
        <taxon>Solanum subgen. Lycopersicon</taxon>
    </lineage>
</organism>
<name>A0A6N2AZ11_SOLCI</name>
<dbReference type="InterPro" id="IPR005174">
    <property type="entry name" value="KIB1-4_b-propeller"/>
</dbReference>
<dbReference type="PANTHER" id="PTHR44259">
    <property type="entry name" value="OS07G0183000 PROTEIN-RELATED"/>
    <property type="match status" value="1"/>
</dbReference>
<evidence type="ECO:0000313" key="2">
    <source>
        <dbReference type="EMBL" id="TMW86960.1"/>
    </source>
</evidence>
<feature type="domain" description="KIB1-4 beta-propeller" evidence="1">
    <location>
        <begin position="67"/>
        <end position="320"/>
    </location>
</feature>
<proteinExistence type="predicted"/>
<accession>A0A6N2AZ11</accession>
<gene>
    <name evidence="2" type="ORF">EJD97_020644</name>
</gene>
<dbReference type="EMBL" id="RXGB01006050">
    <property type="protein sequence ID" value="TMW86960.1"/>
    <property type="molecule type" value="Genomic_DNA"/>
</dbReference>
<comment type="caution">
    <text evidence="2">The sequence shown here is derived from an EMBL/GenBank/DDBJ whole genome shotgun (WGS) entry which is preliminary data.</text>
</comment>
<dbReference type="Pfam" id="PF03478">
    <property type="entry name" value="Beta-prop_KIB1-4"/>
    <property type="match status" value="1"/>
</dbReference>
<reference evidence="2" key="1">
    <citation type="submission" date="2019-05" db="EMBL/GenBank/DDBJ databases">
        <title>The de novo reference genome and transcriptome assemblies of the wild tomato species Solanum chilense.</title>
        <authorList>
            <person name="Stam R."/>
            <person name="Nosenko T."/>
            <person name="Hoerger A.C."/>
            <person name="Stephan W."/>
            <person name="Seidel M.A."/>
            <person name="Kuhn J.M.M."/>
            <person name="Haberer G."/>
            <person name="Tellier A."/>
        </authorList>
    </citation>
    <scope>NUCLEOTIDE SEQUENCE</scope>
    <source>
        <tissue evidence="2">Mature leaves</tissue>
    </source>
</reference>
<evidence type="ECO:0000259" key="1">
    <source>
        <dbReference type="Pfam" id="PF03478"/>
    </source>
</evidence>
<dbReference type="InterPro" id="IPR050942">
    <property type="entry name" value="F-box_BR-signaling"/>
</dbReference>
<dbReference type="Gene3D" id="1.20.1280.50">
    <property type="match status" value="1"/>
</dbReference>
<protein>
    <recommendedName>
        <fullName evidence="1">KIB1-4 beta-propeller domain-containing protein</fullName>
    </recommendedName>
</protein>
<dbReference type="PANTHER" id="PTHR44259:SF52">
    <property type="entry name" value="UBIQUITIN-PROTEIN LIGASE"/>
    <property type="match status" value="1"/>
</dbReference>
<sequence>MANWSELSNDLLVTISKLFTVIDDFVVFGAVCKSWRTAATKENFDVSSPQIPLLMLASNEDDEYREFYSLTKKKISRVFLPEARGTVCFSTQGWLCTLKYIACIVKITLLHPFSRAQIHIPSLREYNDNVVIHKVVLSTNPSLNSDYVLMISYYGKKHYLAFLRSGDYLWNKINMKGCGDFEDIQCFKGQFYMITSDGVRVIDVTKSNNQKHRLVVKVKSRDLPWPYRKQFYLVEVSGALLLVIHYKLDGYNLIHDTTTAIHVWELDLIKGEAKRINLLRDRAIFLWFNASTSMEPSKFIGVKPNHIYYTENFREFLSIEGKGIEHMSSYNLEEKKFRLFCSSIDSVSPVVNPTIAWVIPSF</sequence>